<evidence type="ECO:0000259" key="3">
    <source>
        <dbReference type="Pfam" id="PF22664"/>
    </source>
</evidence>
<proteinExistence type="predicted"/>
<keyword evidence="5" id="KW-1185">Reference proteome</keyword>
<dbReference type="Pfam" id="PF22664">
    <property type="entry name" value="TRI-like_N"/>
    <property type="match status" value="1"/>
</dbReference>
<name>A0ABR1P3V3_DIAER</name>
<dbReference type="PANTHER" id="PTHR31896:SF64">
    <property type="entry name" value="TRICHOTHECENE 3-O-ACETYLTRANSFERASE"/>
    <property type="match status" value="1"/>
</dbReference>
<dbReference type="PANTHER" id="PTHR31896">
    <property type="entry name" value="FAMILY REGULATORY PROTEIN, PUTATIVE (AFU_ORTHOLOGUE AFUA_3G14730)-RELATED"/>
    <property type="match status" value="1"/>
</dbReference>
<feature type="domain" description="Trichothecene 3-O-acetyltransferase-like N-terminal" evidence="3">
    <location>
        <begin position="2"/>
        <end position="129"/>
    </location>
</feature>
<keyword evidence="1" id="KW-0808">Transferase</keyword>
<dbReference type="Proteomes" id="UP001430848">
    <property type="component" value="Unassembled WGS sequence"/>
</dbReference>
<evidence type="ECO:0000313" key="5">
    <source>
        <dbReference type="Proteomes" id="UP001430848"/>
    </source>
</evidence>
<evidence type="ECO:0000256" key="2">
    <source>
        <dbReference type="SAM" id="MobiDB-lite"/>
    </source>
</evidence>
<feature type="non-terminal residue" evidence="4">
    <location>
        <position position="1"/>
    </location>
</feature>
<gene>
    <name evidence="4" type="ORF">SLS63_007951</name>
</gene>
<feature type="compositionally biased region" description="Basic and acidic residues" evidence="2">
    <location>
        <begin position="145"/>
        <end position="168"/>
    </location>
</feature>
<comment type="caution">
    <text evidence="4">The sequence shown here is derived from an EMBL/GenBank/DDBJ whole genome shotgun (WGS) entry which is preliminary data.</text>
</comment>
<evidence type="ECO:0000313" key="4">
    <source>
        <dbReference type="EMBL" id="KAK7725796.1"/>
    </source>
</evidence>
<organism evidence="4 5">
    <name type="scientific">Diaporthe eres</name>
    <name type="common">Phomopsis oblonga</name>
    <dbReference type="NCBI Taxonomy" id="83184"/>
    <lineage>
        <taxon>Eukaryota</taxon>
        <taxon>Fungi</taxon>
        <taxon>Dikarya</taxon>
        <taxon>Ascomycota</taxon>
        <taxon>Pezizomycotina</taxon>
        <taxon>Sordariomycetes</taxon>
        <taxon>Sordariomycetidae</taxon>
        <taxon>Diaporthales</taxon>
        <taxon>Diaporthaceae</taxon>
        <taxon>Diaporthe</taxon>
        <taxon>Diaporthe eres species complex</taxon>
    </lineage>
</organism>
<dbReference type="EMBL" id="JAKNSF020000047">
    <property type="protein sequence ID" value="KAK7725796.1"/>
    <property type="molecule type" value="Genomic_DNA"/>
</dbReference>
<dbReference type="InterPro" id="IPR023213">
    <property type="entry name" value="CAT-like_dom_sf"/>
</dbReference>
<protein>
    <recommendedName>
        <fullName evidence="3">Trichothecene 3-O-acetyltransferase-like N-terminal domain-containing protein</fullName>
    </recommendedName>
</protein>
<accession>A0ABR1P3V3</accession>
<dbReference type="InterPro" id="IPR054710">
    <property type="entry name" value="Tri101-like_N"/>
</dbReference>
<evidence type="ECO:0000256" key="1">
    <source>
        <dbReference type="ARBA" id="ARBA00022679"/>
    </source>
</evidence>
<sequence length="421" mass="46492">TEIIHNLEIGLARLSKEFSWVTGKVIQVDEHFNITPAKTSLGLVVKELQDDVTVPTWDELREADFPFRMLDEDVAAPCKTLVEPDSERPVLLVQANFVKGGLLLTFNAQHGSMDMAGQAQVITLFAKACRGEAFAKDEVEVSNMRRTDRIPIADDKTPDASESPKPRPEGLAQDVEANAKPRKPQPSSPSADLVWAYLDFPAASLSSLKKLAIQTLTPHVAFVSTDDVLTSFIWQSITRARHSRLDSPRSTPTTLTRNVDVRRHFDLPPTYPGLMTTATSHTYPVNDLVNQETLGAVASGLRAALSPDSLRHNAIVQATAIARNKDAAAQRSIAALSNPSFDVRLSSWAKENLYDLDFGPCLGQPEAVRRPKFMNGAREGLVYFLPKGREGDIVVGVCLREEDMKRLRMNGDVIQWSKWIG</sequence>
<dbReference type="Gene3D" id="3.30.559.10">
    <property type="entry name" value="Chloramphenicol acetyltransferase-like domain"/>
    <property type="match status" value="2"/>
</dbReference>
<reference evidence="4 5" key="1">
    <citation type="submission" date="2024-02" db="EMBL/GenBank/DDBJ databases">
        <title>De novo assembly and annotation of 12 fungi associated with fruit tree decline syndrome in Ontario, Canada.</title>
        <authorList>
            <person name="Sulman M."/>
            <person name="Ellouze W."/>
            <person name="Ilyukhin E."/>
        </authorList>
    </citation>
    <scope>NUCLEOTIDE SEQUENCE [LARGE SCALE GENOMIC DNA]</scope>
    <source>
        <strain evidence="4 5">M169</strain>
    </source>
</reference>
<dbReference type="InterPro" id="IPR051283">
    <property type="entry name" value="Sec_Metabolite_Acyltrans"/>
</dbReference>
<feature type="region of interest" description="Disordered" evidence="2">
    <location>
        <begin position="145"/>
        <end position="189"/>
    </location>
</feature>